<dbReference type="CDD" id="cd03225">
    <property type="entry name" value="ABC_cobalt_CbiO_domain1"/>
    <property type="match status" value="1"/>
</dbReference>
<dbReference type="STRING" id="324602.Caur_3682"/>
<feature type="domain" description="ABC transporter" evidence="11">
    <location>
        <begin position="2"/>
        <end position="232"/>
    </location>
</feature>
<dbReference type="GO" id="GO:0042626">
    <property type="term" value="F:ATPase-coupled transmembrane transporter activity"/>
    <property type="evidence" value="ECO:0000318"/>
    <property type="project" value="GO_Central"/>
</dbReference>
<accession>A9WB71</accession>
<comment type="similarity">
    <text evidence="2 10">Belongs to the ABC transporter superfamily.</text>
</comment>
<dbReference type="Pfam" id="PF00005">
    <property type="entry name" value="ABC_tran"/>
    <property type="match status" value="1"/>
</dbReference>
<evidence type="ECO:0000259" key="11">
    <source>
        <dbReference type="PROSITE" id="PS50893"/>
    </source>
</evidence>
<dbReference type="FunFam" id="3.40.50.300:FF:000224">
    <property type="entry name" value="Energy-coupling factor transporter ATP-binding protein EcfA"/>
    <property type="match status" value="1"/>
</dbReference>
<evidence type="ECO:0000256" key="8">
    <source>
        <dbReference type="ARBA" id="ARBA00023136"/>
    </source>
</evidence>
<keyword evidence="4 10" id="KW-1003">Cell membrane</keyword>
<dbReference type="FunCoup" id="A9WB71">
    <property type="interactions" value="259"/>
</dbReference>
<keyword evidence="5 10" id="KW-0547">Nucleotide-binding</keyword>
<dbReference type="InParanoid" id="A9WB71"/>
<keyword evidence="6 10" id="KW-0067">ATP-binding</keyword>
<dbReference type="InterPro" id="IPR050095">
    <property type="entry name" value="ECF_ABC_transporter_ATP-bd"/>
</dbReference>
<dbReference type="GO" id="GO:0005524">
    <property type="term" value="F:ATP binding"/>
    <property type="evidence" value="ECO:0000318"/>
    <property type="project" value="GO_Central"/>
</dbReference>
<keyword evidence="13" id="KW-1185">Reference proteome</keyword>
<evidence type="ECO:0000313" key="12">
    <source>
        <dbReference type="EMBL" id="ABY36864.1"/>
    </source>
</evidence>
<evidence type="ECO:0000256" key="9">
    <source>
        <dbReference type="ARBA" id="ARBA00025157"/>
    </source>
</evidence>
<dbReference type="PANTHER" id="PTHR43553">
    <property type="entry name" value="HEAVY METAL TRANSPORTER"/>
    <property type="match status" value="1"/>
</dbReference>
<dbReference type="RefSeq" id="WP_012259517.1">
    <property type="nucleotide sequence ID" value="NC_010175.1"/>
</dbReference>
<organism evidence="12 13">
    <name type="scientific">Chloroflexus aurantiacus (strain ATCC 29366 / DSM 635 / J-10-fl)</name>
    <dbReference type="NCBI Taxonomy" id="324602"/>
    <lineage>
        <taxon>Bacteria</taxon>
        <taxon>Bacillati</taxon>
        <taxon>Chloroflexota</taxon>
        <taxon>Chloroflexia</taxon>
        <taxon>Chloroflexales</taxon>
        <taxon>Chloroflexineae</taxon>
        <taxon>Chloroflexaceae</taxon>
        <taxon>Chloroflexus</taxon>
    </lineage>
</organism>
<proteinExistence type="inferred from homology"/>
<dbReference type="Gene3D" id="3.40.50.300">
    <property type="entry name" value="P-loop containing nucleotide triphosphate hydrolases"/>
    <property type="match status" value="1"/>
</dbReference>
<protein>
    <recommendedName>
        <fullName evidence="10">ABC transporter ATP-binding protein</fullName>
    </recommendedName>
</protein>
<evidence type="ECO:0000256" key="7">
    <source>
        <dbReference type="ARBA" id="ARBA00022967"/>
    </source>
</evidence>
<evidence type="ECO:0000256" key="3">
    <source>
        <dbReference type="ARBA" id="ARBA00022448"/>
    </source>
</evidence>
<dbReference type="PATRIC" id="fig|324602.8.peg.4139"/>
<dbReference type="GO" id="GO:0006824">
    <property type="term" value="P:cobalt ion transport"/>
    <property type="evidence" value="ECO:0007669"/>
    <property type="project" value="InterPro"/>
</dbReference>
<reference evidence="13" key="1">
    <citation type="journal article" date="2011" name="BMC Genomics">
        <title>Complete genome sequence of the filamentous anoxygenic phototrophic bacterium Chloroflexus aurantiacus.</title>
        <authorList>
            <person name="Tang K.H."/>
            <person name="Barry K."/>
            <person name="Chertkov O."/>
            <person name="Dalin E."/>
            <person name="Han C.S."/>
            <person name="Hauser L.J."/>
            <person name="Honchak B.M."/>
            <person name="Karbach L.E."/>
            <person name="Land M.L."/>
            <person name="Lapidus A."/>
            <person name="Larimer F.W."/>
            <person name="Mikhailova N."/>
            <person name="Pitluck S."/>
            <person name="Pierson B.K."/>
            <person name="Blankenship R.E."/>
        </authorList>
    </citation>
    <scope>NUCLEOTIDE SEQUENCE [LARGE SCALE GENOMIC DNA]</scope>
    <source>
        <strain evidence="13">ATCC 29366 / DSM 635 / J-10-fl</strain>
    </source>
</reference>
<dbReference type="InterPro" id="IPR003593">
    <property type="entry name" value="AAA+_ATPase"/>
</dbReference>
<comment type="function">
    <text evidence="10">Part of an ABC transporter complex. Responsible for energy coupling to the transport system.</text>
</comment>
<dbReference type="GO" id="GO:0016887">
    <property type="term" value="F:ATP hydrolysis activity"/>
    <property type="evidence" value="ECO:0007669"/>
    <property type="project" value="InterPro"/>
</dbReference>
<sequence length="232" mass="25176">MIELTQLWYRYPDHTPALRGINLTVAAGEKVALLGVNGAGKSTLLLHLNGTLHPERGTVVVNGTPVTKQTVRQVRAMVGLVFQNPDDQLFSATVGDDVAFGPQYMGLPPADVTQRVHQALVAVGMQGFEQRPPHRLSLGQRKRVALATVLAMQPAILALDEPSAGLDPRARRELIELLHALPQTMIIATHDLDLVADLAPRAIVMADGQIVADEATTTLLADQHRLYEFGLR</sequence>
<dbReference type="NCBIfam" id="TIGR01166">
    <property type="entry name" value="cbiO"/>
    <property type="match status" value="1"/>
</dbReference>
<comment type="subcellular location">
    <subcellularLocation>
        <location evidence="1 10">Cell membrane</location>
        <topology evidence="1 10">Peripheral membrane protein</topology>
    </subcellularLocation>
</comment>
<evidence type="ECO:0000256" key="4">
    <source>
        <dbReference type="ARBA" id="ARBA00022475"/>
    </source>
</evidence>
<dbReference type="KEGG" id="cau:Caur_3682"/>
<dbReference type="GO" id="GO:0043190">
    <property type="term" value="C:ATP-binding cassette (ABC) transporter complex"/>
    <property type="evidence" value="ECO:0000318"/>
    <property type="project" value="GO_Central"/>
</dbReference>
<dbReference type="eggNOG" id="COG1122">
    <property type="taxonomic scope" value="Bacteria"/>
</dbReference>
<dbReference type="EnsemblBacteria" id="ABY36864">
    <property type="protein sequence ID" value="ABY36864"/>
    <property type="gene ID" value="Caur_3682"/>
</dbReference>
<evidence type="ECO:0000256" key="10">
    <source>
        <dbReference type="RuleBase" id="RU364103"/>
    </source>
</evidence>
<dbReference type="AlphaFoldDB" id="A9WB71"/>
<name>A9WB71_CHLAA</name>
<dbReference type="SUPFAM" id="SSF52540">
    <property type="entry name" value="P-loop containing nucleoside triphosphate hydrolases"/>
    <property type="match status" value="1"/>
</dbReference>
<dbReference type="PANTHER" id="PTHR43553:SF24">
    <property type="entry name" value="ENERGY-COUPLING FACTOR TRANSPORTER ATP-BINDING PROTEIN ECFA1"/>
    <property type="match status" value="1"/>
</dbReference>
<dbReference type="InterPro" id="IPR003439">
    <property type="entry name" value="ABC_transporter-like_ATP-bd"/>
</dbReference>
<comment type="function">
    <text evidence="9">Probably part of an ABC transporter complex. Responsible for energy coupling to the transport system.</text>
</comment>
<evidence type="ECO:0000256" key="1">
    <source>
        <dbReference type="ARBA" id="ARBA00004202"/>
    </source>
</evidence>
<dbReference type="InterPro" id="IPR005876">
    <property type="entry name" value="Co_trans_ATP-bd"/>
</dbReference>
<dbReference type="PROSITE" id="PS00211">
    <property type="entry name" value="ABC_TRANSPORTER_1"/>
    <property type="match status" value="1"/>
</dbReference>
<gene>
    <name evidence="12" type="ordered locus">Caur_3682</name>
</gene>
<evidence type="ECO:0000256" key="5">
    <source>
        <dbReference type="ARBA" id="ARBA00022741"/>
    </source>
</evidence>
<dbReference type="InterPro" id="IPR027417">
    <property type="entry name" value="P-loop_NTPase"/>
</dbReference>
<keyword evidence="8 10" id="KW-0472">Membrane</keyword>
<keyword evidence="7" id="KW-1278">Translocase</keyword>
<dbReference type="InterPro" id="IPR017871">
    <property type="entry name" value="ABC_transporter-like_CS"/>
</dbReference>
<evidence type="ECO:0000256" key="2">
    <source>
        <dbReference type="ARBA" id="ARBA00005417"/>
    </source>
</evidence>
<dbReference type="EMBL" id="CP000909">
    <property type="protein sequence ID" value="ABY36864.1"/>
    <property type="molecule type" value="Genomic_DNA"/>
</dbReference>
<dbReference type="HOGENOM" id="CLU_000604_1_22_0"/>
<dbReference type="SMART" id="SM00382">
    <property type="entry name" value="AAA"/>
    <property type="match status" value="1"/>
</dbReference>
<dbReference type="InterPro" id="IPR015856">
    <property type="entry name" value="ABC_transpr_CbiO/EcfA_su"/>
</dbReference>
<evidence type="ECO:0000313" key="13">
    <source>
        <dbReference type="Proteomes" id="UP000002008"/>
    </source>
</evidence>
<dbReference type="PROSITE" id="PS50893">
    <property type="entry name" value="ABC_TRANSPORTER_2"/>
    <property type="match status" value="1"/>
</dbReference>
<keyword evidence="3 10" id="KW-0813">Transport</keyword>
<evidence type="ECO:0000256" key="6">
    <source>
        <dbReference type="ARBA" id="ARBA00022840"/>
    </source>
</evidence>
<dbReference type="Proteomes" id="UP000002008">
    <property type="component" value="Chromosome"/>
</dbReference>